<evidence type="ECO:0000256" key="1">
    <source>
        <dbReference type="SAM" id="SignalP"/>
    </source>
</evidence>
<protein>
    <submittedName>
        <fullName evidence="2">Cytochrome p450 71a6</fullName>
    </submittedName>
</protein>
<evidence type="ECO:0000313" key="3">
    <source>
        <dbReference type="Proteomes" id="UP000653305"/>
    </source>
</evidence>
<keyword evidence="1" id="KW-0732">Signal</keyword>
<proteinExistence type="predicted"/>
<feature type="chain" id="PRO_5032497094" evidence="1">
    <location>
        <begin position="30"/>
        <end position="144"/>
    </location>
</feature>
<evidence type="ECO:0000313" key="2">
    <source>
        <dbReference type="EMBL" id="GFP88414.1"/>
    </source>
</evidence>
<feature type="signal peptide" evidence="1">
    <location>
        <begin position="1"/>
        <end position="29"/>
    </location>
</feature>
<comment type="caution">
    <text evidence="2">The sequence shown here is derived from an EMBL/GenBank/DDBJ whole genome shotgun (WGS) entry which is preliminary data.</text>
</comment>
<dbReference type="Proteomes" id="UP000653305">
    <property type="component" value="Unassembled WGS sequence"/>
</dbReference>
<dbReference type="EMBL" id="BMAC01000168">
    <property type="protein sequence ID" value="GFP88414.1"/>
    <property type="molecule type" value="Genomic_DNA"/>
</dbReference>
<gene>
    <name evidence="2" type="ORF">PHJA_000985100</name>
</gene>
<sequence length="144" mass="15934">MVFSRLWPTLFSAVGFVLLLLHSPLMCLAIRSFPKNGTITSSDLNALFGFFEAPNYVNEVACPTVHLRPPPRVVPGAGVMAMDLEKWRKGHFQKRIENCREGNVRFGLDAAVLAGEKYMCGPASEQQKGPIFSARARRRNLGNG</sequence>
<keyword evidence="3" id="KW-1185">Reference proteome</keyword>
<organism evidence="2 3">
    <name type="scientific">Phtheirospermum japonicum</name>
    <dbReference type="NCBI Taxonomy" id="374723"/>
    <lineage>
        <taxon>Eukaryota</taxon>
        <taxon>Viridiplantae</taxon>
        <taxon>Streptophyta</taxon>
        <taxon>Embryophyta</taxon>
        <taxon>Tracheophyta</taxon>
        <taxon>Spermatophyta</taxon>
        <taxon>Magnoliopsida</taxon>
        <taxon>eudicotyledons</taxon>
        <taxon>Gunneridae</taxon>
        <taxon>Pentapetalae</taxon>
        <taxon>asterids</taxon>
        <taxon>lamiids</taxon>
        <taxon>Lamiales</taxon>
        <taxon>Orobanchaceae</taxon>
        <taxon>Orobanchaceae incertae sedis</taxon>
        <taxon>Phtheirospermum</taxon>
    </lineage>
</organism>
<dbReference type="AlphaFoldDB" id="A0A830BVL7"/>
<accession>A0A830BVL7</accession>
<reference evidence="2" key="1">
    <citation type="submission" date="2020-07" db="EMBL/GenBank/DDBJ databases">
        <title>Ethylene signaling mediates host invasion by parasitic plants.</title>
        <authorList>
            <person name="Yoshida S."/>
        </authorList>
    </citation>
    <scope>NUCLEOTIDE SEQUENCE</scope>
    <source>
        <strain evidence="2">Okayama</strain>
    </source>
</reference>
<name>A0A830BVL7_9LAMI</name>